<evidence type="ECO:0000256" key="7">
    <source>
        <dbReference type="ARBA" id="ARBA00022927"/>
    </source>
</evidence>
<sequence length="368" mass="39484">MSPRPDIAWSRQLARTTPGQVVLWTLAALVMLTAHATAAWWVMREPPPEPIQIAGSTAIEVDLAALGFSEAEMRAAGEAIETAEPVEPTQAEAVPTDAVEVDEAEPVETARPVETTPVERTEPVEDTPPQQTTEVEQQQPVRAEAAPSPAARLAEAQSEVEIAALPPTQRETTVDVLTASPVEVETVEPVEDNEQVAALMRAPLPTPRPDYTPPAPRVERQRTEQPRREKPTQQAKRPAAGSQGNAQANTNKGTERGSAQGRAASDSAGNQRRSAEGNAAVSNYPGQVRRKLGRAVRYRGRERGEVLVSFTVSRTGSVSGVRIARSSGSPKLDKAALDTVHRAAPFPPIPDAAGRASWPFDLPLSFTR</sequence>
<organism evidence="13 14">
    <name type="scientific">Neoaquamicrobium sediminum</name>
    <dbReference type="NCBI Taxonomy" id="1849104"/>
    <lineage>
        <taxon>Bacteria</taxon>
        <taxon>Pseudomonadati</taxon>
        <taxon>Pseudomonadota</taxon>
        <taxon>Alphaproteobacteria</taxon>
        <taxon>Hyphomicrobiales</taxon>
        <taxon>Phyllobacteriaceae</taxon>
        <taxon>Neoaquamicrobium</taxon>
    </lineage>
</organism>
<protein>
    <submittedName>
        <fullName evidence="13">TonB family protein</fullName>
    </submittedName>
</protein>
<dbReference type="PROSITE" id="PS52015">
    <property type="entry name" value="TONB_CTD"/>
    <property type="match status" value="1"/>
</dbReference>
<evidence type="ECO:0000256" key="4">
    <source>
        <dbReference type="ARBA" id="ARBA00022475"/>
    </source>
</evidence>
<feature type="region of interest" description="Disordered" evidence="10">
    <location>
        <begin position="200"/>
        <end position="291"/>
    </location>
</feature>
<dbReference type="NCBIfam" id="TIGR01352">
    <property type="entry name" value="tonB_Cterm"/>
    <property type="match status" value="1"/>
</dbReference>
<feature type="transmembrane region" description="Helical" evidence="11">
    <location>
        <begin position="21"/>
        <end position="43"/>
    </location>
</feature>
<feature type="domain" description="TonB C-terminal" evidence="12">
    <location>
        <begin position="278"/>
        <end position="368"/>
    </location>
</feature>
<dbReference type="InterPro" id="IPR006260">
    <property type="entry name" value="TonB/TolA_C"/>
</dbReference>
<keyword evidence="7" id="KW-0653">Protein transport</keyword>
<evidence type="ECO:0000256" key="1">
    <source>
        <dbReference type="ARBA" id="ARBA00004383"/>
    </source>
</evidence>
<evidence type="ECO:0000256" key="2">
    <source>
        <dbReference type="ARBA" id="ARBA00006555"/>
    </source>
</evidence>
<proteinExistence type="inferred from homology"/>
<accession>A0ABV3WZB1</accession>
<dbReference type="PANTHER" id="PTHR33446">
    <property type="entry name" value="PROTEIN TONB-RELATED"/>
    <property type="match status" value="1"/>
</dbReference>
<feature type="compositionally biased region" description="Basic and acidic residues" evidence="10">
    <location>
        <begin position="217"/>
        <end position="231"/>
    </location>
</feature>
<dbReference type="Proteomes" id="UP001559025">
    <property type="component" value="Unassembled WGS sequence"/>
</dbReference>
<keyword evidence="5" id="KW-0997">Cell inner membrane</keyword>
<evidence type="ECO:0000256" key="3">
    <source>
        <dbReference type="ARBA" id="ARBA00022448"/>
    </source>
</evidence>
<gene>
    <name evidence="13" type="ORF">V1479_20040</name>
</gene>
<keyword evidence="8 11" id="KW-1133">Transmembrane helix</keyword>
<name>A0ABV3WZB1_9HYPH</name>
<evidence type="ECO:0000256" key="10">
    <source>
        <dbReference type="SAM" id="MobiDB-lite"/>
    </source>
</evidence>
<evidence type="ECO:0000256" key="5">
    <source>
        <dbReference type="ARBA" id="ARBA00022519"/>
    </source>
</evidence>
<dbReference type="Pfam" id="PF03544">
    <property type="entry name" value="TonB_C"/>
    <property type="match status" value="1"/>
</dbReference>
<dbReference type="RefSeq" id="WP_173191999.1">
    <property type="nucleotide sequence ID" value="NZ_JABETK010000002.1"/>
</dbReference>
<reference evidence="13 14" key="1">
    <citation type="submission" date="2024-01" db="EMBL/GenBank/DDBJ databases">
        <title>New evidence supports the origin of RcGTA from prophage.</title>
        <authorList>
            <person name="Xu Y."/>
            <person name="Liu B."/>
            <person name="Chen F."/>
        </authorList>
    </citation>
    <scope>NUCLEOTIDE SEQUENCE [LARGE SCALE GENOMIC DNA]</scope>
    <source>
        <strain evidence="13 14">CBW1107-2</strain>
    </source>
</reference>
<keyword evidence="3" id="KW-0813">Transport</keyword>
<keyword evidence="14" id="KW-1185">Reference proteome</keyword>
<keyword evidence="9 11" id="KW-0472">Membrane</keyword>
<keyword evidence="6 11" id="KW-0812">Transmembrane</keyword>
<keyword evidence="4" id="KW-1003">Cell membrane</keyword>
<evidence type="ECO:0000256" key="11">
    <source>
        <dbReference type="SAM" id="Phobius"/>
    </source>
</evidence>
<evidence type="ECO:0000256" key="9">
    <source>
        <dbReference type="ARBA" id="ARBA00023136"/>
    </source>
</evidence>
<dbReference type="EMBL" id="JAZHFV010000006">
    <property type="protein sequence ID" value="MEX4009611.1"/>
    <property type="molecule type" value="Genomic_DNA"/>
</dbReference>
<dbReference type="Gene3D" id="3.30.1150.10">
    <property type="match status" value="1"/>
</dbReference>
<feature type="compositionally biased region" description="Low complexity" evidence="10">
    <location>
        <begin position="127"/>
        <end position="156"/>
    </location>
</feature>
<dbReference type="InterPro" id="IPR037682">
    <property type="entry name" value="TonB_C"/>
</dbReference>
<comment type="similarity">
    <text evidence="2">Belongs to the TonB family.</text>
</comment>
<comment type="caution">
    <text evidence="13">The sequence shown here is derived from an EMBL/GenBank/DDBJ whole genome shotgun (WGS) entry which is preliminary data.</text>
</comment>
<dbReference type="InterPro" id="IPR051045">
    <property type="entry name" value="TonB-dependent_transducer"/>
</dbReference>
<evidence type="ECO:0000256" key="6">
    <source>
        <dbReference type="ARBA" id="ARBA00022692"/>
    </source>
</evidence>
<evidence type="ECO:0000256" key="8">
    <source>
        <dbReference type="ARBA" id="ARBA00022989"/>
    </source>
</evidence>
<feature type="compositionally biased region" description="Pro residues" evidence="10">
    <location>
        <begin position="204"/>
        <end position="216"/>
    </location>
</feature>
<evidence type="ECO:0000313" key="13">
    <source>
        <dbReference type="EMBL" id="MEX4009611.1"/>
    </source>
</evidence>
<feature type="compositionally biased region" description="Polar residues" evidence="10">
    <location>
        <begin position="242"/>
        <end position="252"/>
    </location>
</feature>
<evidence type="ECO:0000259" key="12">
    <source>
        <dbReference type="PROSITE" id="PS52015"/>
    </source>
</evidence>
<feature type="region of interest" description="Disordered" evidence="10">
    <location>
        <begin position="81"/>
        <end position="156"/>
    </location>
</feature>
<comment type="subcellular location">
    <subcellularLocation>
        <location evidence="1">Cell inner membrane</location>
        <topology evidence="1">Single-pass membrane protein</topology>
        <orientation evidence="1">Periplasmic side</orientation>
    </subcellularLocation>
</comment>
<dbReference type="SUPFAM" id="SSF74653">
    <property type="entry name" value="TolA/TonB C-terminal domain"/>
    <property type="match status" value="1"/>
</dbReference>
<feature type="compositionally biased region" description="Low complexity" evidence="10">
    <location>
        <begin position="107"/>
        <end position="116"/>
    </location>
</feature>
<evidence type="ECO:0000313" key="14">
    <source>
        <dbReference type="Proteomes" id="UP001559025"/>
    </source>
</evidence>